<dbReference type="AlphaFoldDB" id="A0A6V8HD32"/>
<dbReference type="Proteomes" id="UP000053095">
    <property type="component" value="Unassembled WGS sequence"/>
</dbReference>
<comment type="caution">
    <text evidence="1">The sequence shown here is derived from an EMBL/GenBank/DDBJ whole genome shotgun (WGS) entry which is preliminary data.</text>
</comment>
<organism evidence="1 2">
    <name type="scientific">Talaromyces pinophilus</name>
    <name type="common">Penicillium pinophilum</name>
    <dbReference type="NCBI Taxonomy" id="128442"/>
    <lineage>
        <taxon>Eukaryota</taxon>
        <taxon>Fungi</taxon>
        <taxon>Dikarya</taxon>
        <taxon>Ascomycota</taxon>
        <taxon>Pezizomycotina</taxon>
        <taxon>Eurotiomycetes</taxon>
        <taxon>Eurotiomycetidae</taxon>
        <taxon>Eurotiales</taxon>
        <taxon>Trichocomaceae</taxon>
        <taxon>Talaromyces</taxon>
        <taxon>Talaromyces sect. Talaromyces</taxon>
    </lineage>
</organism>
<keyword evidence="2" id="KW-1185">Reference proteome</keyword>
<sequence length="74" mass="8477">MLSRALERGWRVAGNSLQQKLLTITKTKYSFDLFLLSKKRNGDPSYWLQALSILVCDNHDALRFNSGEMLSIES</sequence>
<gene>
    <name evidence="1" type="ORF">TCE0_034f10841</name>
</gene>
<accession>A0A6V8HD32</accession>
<dbReference type="EMBL" id="DF933830">
    <property type="protein sequence ID" value="GAM39357.1"/>
    <property type="molecule type" value="Genomic_DNA"/>
</dbReference>
<name>A0A6V8HD32_TALPI</name>
<reference evidence="2" key="1">
    <citation type="journal article" date="2015" name="Genome Announc.">
        <title>Draft genome sequence of Talaromyces cellulolyticus strain Y-94, a source of lignocellulosic biomass-degrading enzymes.</title>
        <authorList>
            <person name="Fujii T."/>
            <person name="Koike H."/>
            <person name="Sawayama S."/>
            <person name="Yano S."/>
            <person name="Inoue H."/>
        </authorList>
    </citation>
    <scope>NUCLEOTIDE SEQUENCE [LARGE SCALE GENOMIC DNA]</scope>
    <source>
        <strain evidence="2">Y-94</strain>
    </source>
</reference>
<protein>
    <submittedName>
        <fullName evidence="1">Uncharacterized protein</fullName>
    </submittedName>
</protein>
<evidence type="ECO:0000313" key="1">
    <source>
        <dbReference type="EMBL" id="GAM39357.1"/>
    </source>
</evidence>
<evidence type="ECO:0000313" key="2">
    <source>
        <dbReference type="Proteomes" id="UP000053095"/>
    </source>
</evidence>
<proteinExistence type="predicted"/>